<dbReference type="Proteomes" id="UP001210120">
    <property type="component" value="Chromosome"/>
</dbReference>
<evidence type="ECO:0008006" key="4">
    <source>
        <dbReference type="Google" id="ProtNLM"/>
    </source>
</evidence>
<keyword evidence="3" id="KW-1185">Reference proteome</keyword>
<dbReference type="SUPFAM" id="SSF50249">
    <property type="entry name" value="Nucleic acid-binding proteins"/>
    <property type="match status" value="1"/>
</dbReference>
<accession>A0ABY7M1P2</accession>
<name>A0ABY7M1P2_9MOLU</name>
<dbReference type="EMBL" id="CP115156">
    <property type="protein sequence ID" value="WBL31637.1"/>
    <property type="molecule type" value="Genomic_DNA"/>
</dbReference>
<organism evidence="2 3">
    <name type="scientific">Candidatus Phytoplasma sacchari</name>
    <dbReference type="NCBI Taxonomy" id="2609813"/>
    <lineage>
        <taxon>Bacteria</taxon>
        <taxon>Bacillati</taxon>
        <taxon>Mycoplasmatota</taxon>
        <taxon>Mollicutes</taxon>
        <taxon>Acholeplasmatales</taxon>
        <taxon>Acholeplasmataceae</taxon>
        <taxon>Candidatus Phytoplasma</taxon>
        <taxon>16SrXI (Rice yellow dwarf group)</taxon>
    </lineage>
</organism>
<keyword evidence="1" id="KW-1133">Transmembrane helix</keyword>
<evidence type="ECO:0000313" key="3">
    <source>
        <dbReference type="Proteomes" id="UP001210120"/>
    </source>
</evidence>
<evidence type="ECO:0000256" key="1">
    <source>
        <dbReference type="SAM" id="Phobius"/>
    </source>
</evidence>
<evidence type="ECO:0000313" key="2">
    <source>
        <dbReference type="EMBL" id="WBL31637.1"/>
    </source>
</evidence>
<sequence length="133" mass="16022">MNYYSYFENETIKSYFKKKLLKNNIHNTKDLILKKPVKYEDFTLSHIQKLNNNKEIKILGTILNNPIQIKTKKNKNAIYFYIILSNNQKIKVIIFNNFFLLKILKKIKKFLLKVNIISKIIVLLLRLFIMIRI</sequence>
<dbReference type="InterPro" id="IPR012340">
    <property type="entry name" value="NA-bd_OB-fold"/>
</dbReference>
<keyword evidence="1" id="KW-0472">Membrane</keyword>
<protein>
    <recommendedName>
        <fullName evidence="4">OB domain-containing protein</fullName>
    </recommendedName>
</protein>
<reference evidence="2" key="1">
    <citation type="submission" date="2022-12" db="EMBL/GenBank/DDBJ databases">
        <title>Genomic Characterization of Candidatus Phytoplasma sacchari in China.</title>
        <authorList>
            <person name="Zhang R.-Y."/>
        </authorList>
    </citation>
    <scope>NUCLEOTIDE SEQUENCE [LARGE SCALE GENOMIC DNA]</scope>
    <source>
        <strain evidence="2">SCWL1</strain>
    </source>
</reference>
<proteinExistence type="predicted"/>
<gene>
    <name evidence="2" type="ORF">O7R10_01060</name>
</gene>
<feature type="transmembrane region" description="Helical" evidence="1">
    <location>
        <begin position="110"/>
        <end position="131"/>
    </location>
</feature>
<keyword evidence="1" id="KW-0812">Transmembrane</keyword>